<feature type="transmembrane region" description="Helical" evidence="6">
    <location>
        <begin position="400"/>
        <end position="422"/>
    </location>
</feature>
<feature type="transmembrane region" description="Helical" evidence="6">
    <location>
        <begin position="111"/>
        <end position="133"/>
    </location>
</feature>
<dbReference type="RefSeq" id="WP_354292846.1">
    <property type="nucleotide sequence ID" value="NZ_CP054212.1"/>
</dbReference>
<reference evidence="8 9" key="1">
    <citation type="submission" date="2020-06" db="EMBL/GenBank/DDBJ databases">
        <title>Genome sequence of Paramixta manurensis strain PD-1.</title>
        <authorList>
            <person name="Lee C.W."/>
            <person name="Kim J."/>
        </authorList>
    </citation>
    <scope>NUCLEOTIDE SEQUENCE [LARGE SCALE GENOMIC DNA]</scope>
    <source>
        <strain evidence="8 9">PD-1</strain>
    </source>
</reference>
<sequence>MMTIQTAELESHTIRKIAWRLMPLFTIGYFLASLDRVNVGFAALQMNDDVGLSAAAFGLGAGLFFVAYCLFAVPCNMLMVKVGATRWLSAVMISWGVLSTCMAMVQGPLSFYALRFLLGIAEAGFFPGVIYYFTLCFPKKYRGRMVAILMMALPISSVLGSPLSAALLNADGVLGLRGWHWLFIIEGIPALLLGVLAITLLPEQPGQAKWLSAAEREWLSQEIAREQQTASHHAIEGSLIRLLFHPRVLLLTLIYMGGTAVTNGLALWQPQFIKAFNLTTMQIGLLNAVPFAIASLAMYLWGRHSDKHGERRLHTALPLILGALGLAGSMYVTHLWPTLFILCVAITAASMIKGPFWAMATELLPAGTAAVAIGQINALNNLGVFIGTWLIGAIRTSTGSFTYALAPLLLLTICACIGALCIGSKKQPPQPSPLDLRE</sequence>
<dbReference type="InterPro" id="IPR011701">
    <property type="entry name" value="MFS"/>
</dbReference>
<dbReference type="KEGG" id="pmak:PMPD1_1981"/>
<feature type="domain" description="Major facilitator superfamily (MFS) profile" evidence="7">
    <location>
        <begin position="21"/>
        <end position="430"/>
    </location>
</feature>
<evidence type="ECO:0000256" key="6">
    <source>
        <dbReference type="SAM" id="Phobius"/>
    </source>
</evidence>
<keyword evidence="3 6" id="KW-0812">Transmembrane</keyword>
<evidence type="ECO:0000256" key="1">
    <source>
        <dbReference type="ARBA" id="ARBA00004141"/>
    </source>
</evidence>
<evidence type="ECO:0000313" key="8">
    <source>
        <dbReference type="EMBL" id="QKJ86930.1"/>
    </source>
</evidence>
<dbReference type="PANTHER" id="PTHR43791:SF36">
    <property type="entry name" value="TRANSPORTER, PUTATIVE (AFU_ORTHOLOGUE AFUA_6G08340)-RELATED"/>
    <property type="match status" value="1"/>
</dbReference>
<feature type="transmembrane region" description="Helical" evidence="6">
    <location>
        <begin position="50"/>
        <end position="75"/>
    </location>
</feature>
<dbReference type="EMBL" id="CP054212">
    <property type="protein sequence ID" value="QKJ86930.1"/>
    <property type="molecule type" value="Genomic_DNA"/>
</dbReference>
<keyword evidence="9" id="KW-1185">Reference proteome</keyword>
<evidence type="ECO:0000256" key="3">
    <source>
        <dbReference type="ARBA" id="ARBA00022692"/>
    </source>
</evidence>
<dbReference type="Gene3D" id="1.20.1250.20">
    <property type="entry name" value="MFS general substrate transporter like domains"/>
    <property type="match status" value="2"/>
</dbReference>
<keyword evidence="2" id="KW-0813">Transport</keyword>
<feature type="transmembrane region" description="Helical" evidence="6">
    <location>
        <begin position="370"/>
        <end position="394"/>
    </location>
</feature>
<dbReference type="InterPro" id="IPR036259">
    <property type="entry name" value="MFS_trans_sf"/>
</dbReference>
<feature type="transmembrane region" description="Helical" evidence="6">
    <location>
        <begin position="145"/>
        <end position="167"/>
    </location>
</feature>
<feature type="transmembrane region" description="Helical" evidence="6">
    <location>
        <begin position="21"/>
        <end position="44"/>
    </location>
</feature>
<dbReference type="GO" id="GO:0016020">
    <property type="term" value="C:membrane"/>
    <property type="evidence" value="ECO:0007669"/>
    <property type="project" value="UniProtKB-SubCell"/>
</dbReference>
<dbReference type="GO" id="GO:0022857">
    <property type="term" value="F:transmembrane transporter activity"/>
    <property type="evidence" value="ECO:0007669"/>
    <property type="project" value="InterPro"/>
</dbReference>
<dbReference type="AlphaFoldDB" id="A0A6M8UGV9"/>
<feature type="transmembrane region" description="Helical" evidence="6">
    <location>
        <begin position="179"/>
        <end position="201"/>
    </location>
</feature>
<name>A0A6M8UGV9_9GAMM</name>
<dbReference type="SUPFAM" id="SSF103473">
    <property type="entry name" value="MFS general substrate transporter"/>
    <property type="match status" value="1"/>
</dbReference>
<dbReference type="Proteomes" id="UP000505325">
    <property type="component" value="Chromosome"/>
</dbReference>
<feature type="transmembrane region" description="Helical" evidence="6">
    <location>
        <begin position="338"/>
        <end position="358"/>
    </location>
</feature>
<feature type="transmembrane region" description="Helical" evidence="6">
    <location>
        <begin position="87"/>
        <end position="105"/>
    </location>
</feature>
<feature type="transmembrane region" description="Helical" evidence="6">
    <location>
        <begin position="280"/>
        <end position="301"/>
    </location>
</feature>
<keyword evidence="4 6" id="KW-1133">Transmembrane helix</keyword>
<dbReference type="FunFam" id="1.20.1250.20:FF:000018">
    <property type="entry name" value="MFS transporter permease"/>
    <property type="match status" value="1"/>
</dbReference>
<dbReference type="Pfam" id="PF07690">
    <property type="entry name" value="MFS_1"/>
    <property type="match status" value="1"/>
</dbReference>
<proteinExistence type="predicted"/>
<evidence type="ECO:0000256" key="2">
    <source>
        <dbReference type="ARBA" id="ARBA00022448"/>
    </source>
</evidence>
<dbReference type="CDD" id="cd17319">
    <property type="entry name" value="MFS_ExuT_GudP_like"/>
    <property type="match status" value="1"/>
</dbReference>
<evidence type="ECO:0000313" key="9">
    <source>
        <dbReference type="Proteomes" id="UP000505325"/>
    </source>
</evidence>
<evidence type="ECO:0000256" key="5">
    <source>
        <dbReference type="ARBA" id="ARBA00023136"/>
    </source>
</evidence>
<feature type="transmembrane region" description="Helical" evidence="6">
    <location>
        <begin position="248"/>
        <end position="268"/>
    </location>
</feature>
<evidence type="ECO:0000259" key="7">
    <source>
        <dbReference type="PROSITE" id="PS50850"/>
    </source>
</evidence>
<gene>
    <name evidence="8" type="ORF">PMPD1_1981</name>
</gene>
<dbReference type="PROSITE" id="PS50850">
    <property type="entry name" value="MFS"/>
    <property type="match status" value="1"/>
</dbReference>
<dbReference type="PANTHER" id="PTHR43791">
    <property type="entry name" value="PERMEASE-RELATED"/>
    <property type="match status" value="1"/>
</dbReference>
<organism evidence="8 9">
    <name type="scientific">Paramixta manurensis</name>
    <dbReference type="NCBI Taxonomy" id="2740817"/>
    <lineage>
        <taxon>Bacteria</taxon>
        <taxon>Pseudomonadati</taxon>
        <taxon>Pseudomonadota</taxon>
        <taxon>Gammaproteobacteria</taxon>
        <taxon>Enterobacterales</taxon>
        <taxon>Erwiniaceae</taxon>
        <taxon>Paramixta</taxon>
    </lineage>
</organism>
<accession>A0A6M8UGV9</accession>
<dbReference type="InterPro" id="IPR020846">
    <property type="entry name" value="MFS_dom"/>
</dbReference>
<protein>
    <submittedName>
        <fullName evidence="8">MFS transporter</fullName>
    </submittedName>
</protein>
<keyword evidence="5 6" id="KW-0472">Membrane</keyword>
<evidence type="ECO:0000256" key="4">
    <source>
        <dbReference type="ARBA" id="ARBA00022989"/>
    </source>
</evidence>
<comment type="subcellular location">
    <subcellularLocation>
        <location evidence="1">Membrane</location>
        <topology evidence="1">Multi-pass membrane protein</topology>
    </subcellularLocation>
</comment>